<dbReference type="GO" id="GO:0005737">
    <property type="term" value="C:cytoplasm"/>
    <property type="evidence" value="ECO:0007669"/>
    <property type="project" value="TreeGrafter"/>
</dbReference>
<comment type="pathway">
    <text evidence="1 8">Amino-acid biosynthesis; L-histidine biosynthesis; L-histidine from 5-phospho-alpha-D-ribose 1-diphosphate: step 8/9.</text>
</comment>
<evidence type="ECO:0000313" key="11">
    <source>
        <dbReference type="Proteomes" id="UP000823910"/>
    </source>
</evidence>
<organism evidence="10 11">
    <name type="scientific">Candidatus Enterocloster excrementipullorum</name>
    <dbReference type="NCBI Taxonomy" id="2838559"/>
    <lineage>
        <taxon>Bacteria</taxon>
        <taxon>Bacillati</taxon>
        <taxon>Bacillota</taxon>
        <taxon>Clostridia</taxon>
        <taxon>Lachnospirales</taxon>
        <taxon>Lachnospiraceae</taxon>
        <taxon>Enterocloster</taxon>
    </lineage>
</organism>
<dbReference type="Gene3D" id="3.20.20.140">
    <property type="entry name" value="Metal-dependent hydrolases"/>
    <property type="match status" value="1"/>
</dbReference>
<comment type="similarity">
    <text evidence="2 8">Belongs to the PHP hydrolase family. HisK subfamily.</text>
</comment>
<evidence type="ECO:0000256" key="3">
    <source>
        <dbReference type="ARBA" id="ARBA00013085"/>
    </source>
</evidence>
<dbReference type="GO" id="GO:0004401">
    <property type="term" value="F:histidinol-phosphatase activity"/>
    <property type="evidence" value="ECO:0007669"/>
    <property type="project" value="UniProtKB-UniRule"/>
</dbReference>
<keyword evidence="5 8" id="KW-0378">Hydrolase</keyword>
<evidence type="ECO:0000256" key="7">
    <source>
        <dbReference type="ARBA" id="ARBA00049158"/>
    </source>
</evidence>
<evidence type="ECO:0000313" key="10">
    <source>
        <dbReference type="EMBL" id="HJC06720.1"/>
    </source>
</evidence>
<dbReference type="AlphaFoldDB" id="A0A9D2N197"/>
<name>A0A9D2N197_9FIRM</name>
<gene>
    <name evidence="10" type="ORF">H9704_11315</name>
</gene>
<keyword evidence="6 8" id="KW-0368">Histidine biosynthesis</keyword>
<dbReference type="InterPro" id="IPR016195">
    <property type="entry name" value="Pol/histidinol_Pase-like"/>
</dbReference>
<dbReference type="CDD" id="cd12110">
    <property type="entry name" value="PHP_HisPPase_Hisj_like"/>
    <property type="match status" value="1"/>
</dbReference>
<sequence>MIANYHTHTWRCLHASGTEREYVENAIQGGLRILGFSDHTPMPYPDGYVSNVKMLPDQLEDYVDTVLKLKQEYRDDIEIRLGLEVEYYPALFEALLELVRPYPMEYFLLAQHYLGNEIGEPYCGAATDSPEILSRYCRQSLEALRTGRFTYFAHPDLIHFTGDEALYEASMQEICLAAKELDIPLEINFLGIWDGRNYPDPRFWKMAGEVGNTVVFGADAHQPDKVYNPRALEKAEAMVKTYGLNLADTVKLRPPLQ</sequence>
<evidence type="ECO:0000256" key="4">
    <source>
        <dbReference type="ARBA" id="ARBA00022605"/>
    </source>
</evidence>
<dbReference type="InterPro" id="IPR004013">
    <property type="entry name" value="PHP_dom"/>
</dbReference>
<dbReference type="Proteomes" id="UP000823910">
    <property type="component" value="Unassembled WGS sequence"/>
</dbReference>
<evidence type="ECO:0000259" key="9">
    <source>
        <dbReference type="Pfam" id="PF02811"/>
    </source>
</evidence>
<feature type="domain" description="PHP" evidence="9">
    <location>
        <begin position="5"/>
        <end position="188"/>
    </location>
</feature>
<reference evidence="10" key="1">
    <citation type="journal article" date="2021" name="PeerJ">
        <title>Extensive microbial diversity within the chicken gut microbiome revealed by metagenomics and culture.</title>
        <authorList>
            <person name="Gilroy R."/>
            <person name="Ravi A."/>
            <person name="Getino M."/>
            <person name="Pursley I."/>
            <person name="Horton D.L."/>
            <person name="Alikhan N.F."/>
            <person name="Baker D."/>
            <person name="Gharbi K."/>
            <person name="Hall N."/>
            <person name="Watson M."/>
            <person name="Adriaenssens E.M."/>
            <person name="Foster-Nyarko E."/>
            <person name="Jarju S."/>
            <person name="Secka A."/>
            <person name="Antonio M."/>
            <person name="Oren A."/>
            <person name="Chaudhuri R.R."/>
            <person name="La Ragione R."/>
            <person name="Hildebrand F."/>
            <person name="Pallen M.J."/>
        </authorList>
    </citation>
    <scope>NUCLEOTIDE SEQUENCE</scope>
    <source>
        <strain evidence="10">CHK180-15479</strain>
    </source>
</reference>
<proteinExistence type="inferred from homology"/>
<comment type="caution">
    <text evidence="10">The sequence shown here is derived from an EMBL/GenBank/DDBJ whole genome shotgun (WGS) entry which is preliminary data.</text>
</comment>
<accession>A0A9D2N197</accession>
<evidence type="ECO:0000256" key="5">
    <source>
        <dbReference type="ARBA" id="ARBA00022801"/>
    </source>
</evidence>
<dbReference type="SUPFAM" id="SSF89550">
    <property type="entry name" value="PHP domain-like"/>
    <property type="match status" value="1"/>
</dbReference>
<evidence type="ECO:0000256" key="1">
    <source>
        <dbReference type="ARBA" id="ARBA00004970"/>
    </source>
</evidence>
<dbReference type="EMBL" id="DWWT01000058">
    <property type="protein sequence ID" value="HJC06720.1"/>
    <property type="molecule type" value="Genomic_DNA"/>
</dbReference>
<dbReference type="InterPro" id="IPR010140">
    <property type="entry name" value="Histidinol_P_phosphatase_HisJ"/>
</dbReference>
<dbReference type="PANTHER" id="PTHR21039:SF0">
    <property type="entry name" value="HISTIDINOL-PHOSPHATASE"/>
    <property type="match status" value="1"/>
</dbReference>
<reference evidence="10" key="2">
    <citation type="submission" date="2021-04" db="EMBL/GenBank/DDBJ databases">
        <authorList>
            <person name="Gilroy R."/>
        </authorList>
    </citation>
    <scope>NUCLEOTIDE SEQUENCE</scope>
    <source>
        <strain evidence="10">CHK180-15479</strain>
    </source>
</reference>
<evidence type="ECO:0000256" key="6">
    <source>
        <dbReference type="ARBA" id="ARBA00023102"/>
    </source>
</evidence>
<evidence type="ECO:0000256" key="8">
    <source>
        <dbReference type="RuleBase" id="RU366003"/>
    </source>
</evidence>
<dbReference type="NCBIfam" id="TIGR01856">
    <property type="entry name" value="hisJ_fam"/>
    <property type="match status" value="1"/>
</dbReference>
<dbReference type="Pfam" id="PF02811">
    <property type="entry name" value="PHP"/>
    <property type="match status" value="1"/>
</dbReference>
<evidence type="ECO:0000256" key="2">
    <source>
        <dbReference type="ARBA" id="ARBA00009152"/>
    </source>
</evidence>
<protein>
    <recommendedName>
        <fullName evidence="3 8">Histidinol-phosphatase</fullName>
        <shortName evidence="8">HolPase</shortName>
        <ecNumber evidence="3 8">3.1.3.15</ecNumber>
    </recommendedName>
</protein>
<dbReference type="EC" id="3.1.3.15" evidence="3 8"/>
<keyword evidence="4 8" id="KW-0028">Amino-acid biosynthesis</keyword>
<dbReference type="PANTHER" id="PTHR21039">
    <property type="entry name" value="HISTIDINOL PHOSPHATASE-RELATED"/>
    <property type="match status" value="1"/>
</dbReference>
<comment type="catalytic activity">
    <reaction evidence="7 8">
        <text>L-histidinol phosphate + H2O = L-histidinol + phosphate</text>
        <dbReference type="Rhea" id="RHEA:14465"/>
        <dbReference type="ChEBI" id="CHEBI:15377"/>
        <dbReference type="ChEBI" id="CHEBI:43474"/>
        <dbReference type="ChEBI" id="CHEBI:57699"/>
        <dbReference type="ChEBI" id="CHEBI:57980"/>
        <dbReference type="EC" id="3.1.3.15"/>
    </reaction>
</comment>
<dbReference type="GO" id="GO:0000105">
    <property type="term" value="P:L-histidine biosynthetic process"/>
    <property type="evidence" value="ECO:0007669"/>
    <property type="project" value="UniProtKB-UniRule"/>
</dbReference>